<dbReference type="CDD" id="cd00093">
    <property type="entry name" value="HTH_XRE"/>
    <property type="match status" value="1"/>
</dbReference>
<dbReference type="AlphaFoldDB" id="A0A7Y9I816"/>
<dbReference type="SUPFAM" id="SSF47413">
    <property type="entry name" value="lambda repressor-like DNA-binding domains"/>
    <property type="match status" value="1"/>
</dbReference>
<dbReference type="RefSeq" id="WP_179752600.1">
    <property type="nucleotide sequence ID" value="NZ_JACCBU010000001.1"/>
</dbReference>
<organism evidence="2 3">
    <name type="scientific">Microlunatus parietis</name>
    <dbReference type="NCBI Taxonomy" id="682979"/>
    <lineage>
        <taxon>Bacteria</taxon>
        <taxon>Bacillati</taxon>
        <taxon>Actinomycetota</taxon>
        <taxon>Actinomycetes</taxon>
        <taxon>Propionibacteriales</taxon>
        <taxon>Propionibacteriaceae</taxon>
        <taxon>Microlunatus</taxon>
    </lineage>
</organism>
<evidence type="ECO:0000259" key="1">
    <source>
        <dbReference type="PROSITE" id="PS50943"/>
    </source>
</evidence>
<protein>
    <submittedName>
        <fullName evidence="2">Lambda repressor-like predicted transcriptional regulator</fullName>
    </submittedName>
</protein>
<gene>
    <name evidence="2" type="ORF">BKA15_003370</name>
</gene>
<dbReference type="Pfam" id="PF19319">
    <property type="entry name" value="DUF5919"/>
    <property type="match status" value="1"/>
</dbReference>
<dbReference type="InterPro" id="IPR045697">
    <property type="entry name" value="DUF5919"/>
</dbReference>
<evidence type="ECO:0000313" key="2">
    <source>
        <dbReference type="EMBL" id="NYE72041.1"/>
    </source>
</evidence>
<dbReference type="InterPro" id="IPR010982">
    <property type="entry name" value="Lambda_DNA-bd_dom_sf"/>
</dbReference>
<evidence type="ECO:0000313" key="3">
    <source>
        <dbReference type="Proteomes" id="UP000569914"/>
    </source>
</evidence>
<proteinExistence type="predicted"/>
<reference evidence="2 3" key="1">
    <citation type="submission" date="2020-07" db="EMBL/GenBank/DDBJ databases">
        <title>Sequencing the genomes of 1000 actinobacteria strains.</title>
        <authorList>
            <person name="Klenk H.-P."/>
        </authorList>
    </citation>
    <scope>NUCLEOTIDE SEQUENCE [LARGE SCALE GENOMIC DNA]</scope>
    <source>
        <strain evidence="2 3">DSM 22083</strain>
    </source>
</reference>
<dbReference type="InterPro" id="IPR001387">
    <property type="entry name" value="Cro/C1-type_HTH"/>
</dbReference>
<name>A0A7Y9I816_9ACTN</name>
<dbReference type="SUPFAM" id="SSF56024">
    <property type="entry name" value="Phospholipase D/nuclease"/>
    <property type="match status" value="1"/>
</dbReference>
<feature type="domain" description="HTH cro/C1-type" evidence="1">
    <location>
        <begin position="6"/>
        <end position="59"/>
    </location>
</feature>
<dbReference type="Proteomes" id="UP000569914">
    <property type="component" value="Unassembled WGS sequence"/>
</dbReference>
<comment type="caution">
    <text evidence="2">The sequence shown here is derived from an EMBL/GenBank/DDBJ whole genome shotgun (WGS) entry which is preliminary data.</text>
</comment>
<dbReference type="SMART" id="SM00530">
    <property type="entry name" value="HTH_XRE"/>
    <property type="match status" value="1"/>
</dbReference>
<dbReference type="EMBL" id="JACCBU010000001">
    <property type="protein sequence ID" value="NYE72041.1"/>
    <property type="molecule type" value="Genomic_DNA"/>
</dbReference>
<keyword evidence="3" id="KW-1185">Reference proteome</keyword>
<dbReference type="PROSITE" id="PS50943">
    <property type="entry name" value="HTH_CROC1"/>
    <property type="match status" value="1"/>
</dbReference>
<accession>A0A7Y9I816</accession>
<dbReference type="Gene3D" id="1.10.260.40">
    <property type="entry name" value="lambda repressor-like DNA-binding domains"/>
    <property type="match status" value="1"/>
</dbReference>
<dbReference type="GO" id="GO:0003677">
    <property type="term" value="F:DNA binding"/>
    <property type="evidence" value="ECO:0007669"/>
    <property type="project" value="InterPro"/>
</dbReference>
<sequence>MTNEQLRAAMARAGVSIHDLAAMTGRDPKTVSRWIGGRVPHPRQRYLVAKHLGTDEGRLWPQSRPTSTDGSPTGDLVAAYPYRSNVPAEDWWSMITGAERQIDLLGYTLYFLPLDHPELLPTLAEKCAQGCRVRLVIADPRSDHVANRDREEQHPITLVARIGTTLKYFGKLRTQANLEFRYQDVPLYNSIFRFDDHMLVTPHLYGTPGVQAPTLRLRWNGHNGLFSRFADHFESIWLTTVPVPDEDWG</sequence>